<dbReference type="AlphaFoldDB" id="A0A1X1WR21"/>
<sequence length="416" mass="44540">MAAVAGTAFVTAPVDSPATSFESLENTTVVNLTAASSPLAQPTLSPDEIDDSFLQFRTGVRADFNAFANRLGYLGKQMYIGFNFGETVLASAVFNGTDILRGEGLFENLSDFTVDVALAAAWIVADELYLHIEDLPPIEILLNRPPKDAPGGWTRPQPPDPIRPLVPEPSEDIAAAAVEEPSVSADEIDQSFIEARQEFRTAFTPVANQLGYLGKQLYVAVNFVESLVASVVFNGADMLRGEGFFKNLGEIGSDIVVSGLWVAADELYLHVPGLPPIEALPNRAPGDAPQGWRRPLPPQPGRDLVVPVPYVPDASATEQTSDSGDTEESADAESTKGSTTARPSTASQTTGEDTFEEDAPTRRTTKADKRADDQPEESEETADSEESEETADSEESRDNEAESEADRDTDQAGATA</sequence>
<feature type="compositionally biased region" description="Basic and acidic residues" evidence="1">
    <location>
        <begin position="394"/>
        <end position="410"/>
    </location>
</feature>
<feature type="compositionally biased region" description="Polar residues" evidence="1">
    <location>
        <begin position="335"/>
        <end position="352"/>
    </location>
</feature>
<feature type="compositionally biased region" description="Acidic residues" evidence="1">
    <location>
        <begin position="374"/>
        <end position="393"/>
    </location>
</feature>
<evidence type="ECO:0000313" key="3">
    <source>
        <dbReference type="Proteomes" id="UP000193622"/>
    </source>
</evidence>
<feature type="compositionally biased region" description="Basic and acidic residues" evidence="1">
    <location>
        <begin position="359"/>
        <end position="373"/>
    </location>
</feature>
<organism evidence="2 3">
    <name type="scientific">Mycolicibacterium iranicum</name>
    <name type="common">Mycobacterium iranicum</name>
    <dbReference type="NCBI Taxonomy" id="912594"/>
    <lineage>
        <taxon>Bacteria</taxon>
        <taxon>Bacillati</taxon>
        <taxon>Actinomycetota</taxon>
        <taxon>Actinomycetes</taxon>
        <taxon>Mycobacteriales</taxon>
        <taxon>Mycobacteriaceae</taxon>
        <taxon>Mycolicibacterium</taxon>
    </lineage>
</organism>
<evidence type="ECO:0000313" key="2">
    <source>
        <dbReference type="EMBL" id="ORV89085.1"/>
    </source>
</evidence>
<reference evidence="2 3" key="1">
    <citation type="submission" date="2016-01" db="EMBL/GenBank/DDBJ databases">
        <title>The new phylogeny of the genus Mycobacterium.</title>
        <authorList>
            <person name="Tarcisio F."/>
            <person name="Conor M."/>
            <person name="Antonella G."/>
            <person name="Elisabetta G."/>
            <person name="Giulia F.S."/>
            <person name="Sara T."/>
            <person name="Anna F."/>
            <person name="Clotilde B."/>
            <person name="Roberto B."/>
            <person name="Veronica D.S."/>
            <person name="Fabio R."/>
            <person name="Monica P."/>
            <person name="Olivier J."/>
            <person name="Enrico T."/>
            <person name="Nicola S."/>
        </authorList>
    </citation>
    <scope>NUCLEOTIDE SEQUENCE [LARGE SCALE GENOMIC DNA]</scope>
    <source>
        <strain evidence="2 3">DSM 45541</strain>
    </source>
</reference>
<evidence type="ECO:0000256" key="1">
    <source>
        <dbReference type="SAM" id="MobiDB-lite"/>
    </source>
</evidence>
<name>A0A1X1WR21_MYCIR</name>
<dbReference type="Proteomes" id="UP000193622">
    <property type="component" value="Unassembled WGS sequence"/>
</dbReference>
<gene>
    <name evidence="2" type="ORF">AWC12_10730</name>
</gene>
<protein>
    <submittedName>
        <fullName evidence="2">Uncharacterized protein</fullName>
    </submittedName>
</protein>
<feature type="region of interest" description="Disordered" evidence="1">
    <location>
        <begin position="280"/>
        <end position="416"/>
    </location>
</feature>
<accession>A0A1X1WR21</accession>
<comment type="caution">
    <text evidence="2">The sequence shown here is derived from an EMBL/GenBank/DDBJ whole genome shotgun (WGS) entry which is preliminary data.</text>
</comment>
<proteinExistence type="predicted"/>
<dbReference type="EMBL" id="LQPC01000027">
    <property type="protein sequence ID" value="ORV89085.1"/>
    <property type="molecule type" value="Genomic_DNA"/>
</dbReference>